<dbReference type="Proteomes" id="UP001633002">
    <property type="component" value="Unassembled WGS sequence"/>
</dbReference>
<comment type="caution">
    <text evidence="2">The sequence shown here is derived from an EMBL/GenBank/DDBJ whole genome shotgun (WGS) entry which is preliminary data.</text>
</comment>
<evidence type="ECO:0000256" key="1">
    <source>
        <dbReference type="SAM" id="MobiDB-lite"/>
    </source>
</evidence>
<organism evidence="2 3">
    <name type="scientific">Riccia sorocarpa</name>
    <dbReference type="NCBI Taxonomy" id="122646"/>
    <lineage>
        <taxon>Eukaryota</taxon>
        <taxon>Viridiplantae</taxon>
        <taxon>Streptophyta</taxon>
        <taxon>Embryophyta</taxon>
        <taxon>Marchantiophyta</taxon>
        <taxon>Marchantiopsida</taxon>
        <taxon>Marchantiidae</taxon>
        <taxon>Marchantiales</taxon>
        <taxon>Ricciaceae</taxon>
        <taxon>Riccia</taxon>
    </lineage>
</organism>
<dbReference type="EMBL" id="JBJQOH010000006">
    <property type="protein sequence ID" value="KAL3683643.1"/>
    <property type="molecule type" value="Genomic_DNA"/>
</dbReference>
<feature type="region of interest" description="Disordered" evidence="1">
    <location>
        <begin position="185"/>
        <end position="205"/>
    </location>
</feature>
<evidence type="ECO:0000313" key="3">
    <source>
        <dbReference type="Proteomes" id="UP001633002"/>
    </source>
</evidence>
<accession>A0ABD3GWK8</accession>
<feature type="region of interest" description="Disordered" evidence="1">
    <location>
        <begin position="274"/>
        <end position="310"/>
    </location>
</feature>
<evidence type="ECO:0000313" key="2">
    <source>
        <dbReference type="EMBL" id="KAL3683643.1"/>
    </source>
</evidence>
<feature type="compositionally biased region" description="Polar residues" evidence="1">
    <location>
        <begin position="189"/>
        <end position="198"/>
    </location>
</feature>
<feature type="compositionally biased region" description="Basic and acidic residues" evidence="1">
    <location>
        <begin position="284"/>
        <end position="308"/>
    </location>
</feature>
<keyword evidence="3" id="KW-1185">Reference proteome</keyword>
<name>A0ABD3GWK8_9MARC</name>
<dbReference type="AlphaFoldDB" id="A0ABD3GWK8"/>
<gene>
    <name evidence="2" type="ORF">R1sor_001665</name>
</gene>
<proteinExistence type="predicted"/>
<sequence>MWSIPRGEPLDKVSARSDHWVSNKPKAEVTKNLKEWHGRRTLFEGLPVIYFARERTRSKARKPEIVTVRFVFKIGQWMLSTRIDVLGLSLLQQEYLFFAPLARRCFFEVFDELTSFTSDFSHSPRSSNRHVNQILAKNFRLGTVVCKLVHRGSERFCKFGTEKFGQPVLVERCCRVRGYDAGGQPLDGRQQSVNTGYGSTPDGYGSTEVVCEPPEVEMGTTEVVMEGRGIGDPPMDTPEGIHQSLGTGLNGCIPDGYEPTEVGYEPTEVVMGATETGDPPMDPPEARQEPGNESTHEAREPPEARMETTEVGMETTETVMDDGDTRGLRLRRLRSFEGRLRRLQEVNIRSYSAPHPRTSSVSCVSLLLPSFARPFTFQ</sequence>
<protein>
    <submittedName>
        <fullName evidence="2">Uncharacterized protein</fullName>
    </submittedName>
</protein>
<reference evidence="2 3" key="1">
    <citation type="submission" date="2024-09" db="EMBL/GenBank/DDBJ databases">
        <title>Chromosome-scale assembly of Riccia sorocarpa.</title>
        <authorList>
            <person name="Paukszto L."/>
        </authorList>
    </citation>
    <scope>NUCLEOTIDE SEQUENCE [LARGE SCALE GENOMIC DNA]</scope>
    <source>
        <strain evidence="2">LP-2024</strain>
        <tissue evidence="2">Aerial parts of the thallus</tissue>
    </source>
</reference>